<dbReference type="Gene3D" id="1.10.390.10">
    <property type="entry name" value="Neutral Protease Domain 2"/>
    <property type="match status" value="1"/>
</dbReference>
<keyword evidence="6 11" id="KW-0378">Hydrolase</keyword>
<evidence type="ECO:0000256" key="5">
    <source>
        <dbReference type="ARBA" id="ARBA00022729"/>
    </source>
</evidence>
<feature type="signal peptide" evidence="11">
    <location>
        <begin position="1"/>
        <end position="23"/>
    </location>
</feature>
<dbReference type="OrthoDB" id="291295at2"/>
<evidence type="ECO:0000256" key="6">
    <source>
        <dbReference type="ARBA" id="ARBA00022801"/>
    </source>
</evidence>
<evidence type="ECO:0000259" key="15">
    <source>
        <dbReference type="Pfam" id="PF07504"/>
    </source>
</evidence>
<dbReference type="GO" id="GO:0005576">
    <property type="term" value="C:extracellular region"/>
    <property type="evidence" value="ECO:0007669"/>
    <property type="project" value="UniProtKB-SubCell"/>
</dbReference>
<dbReference type="GO" id="GO:0046872">
    <property type="term" value="F:metal ion binding"/>
    <property type="evidence" value="ECO:0007669"/>
    <property type="project" value="UniProtKB-UniRule"/>
</dbReference>
<dbReference type="PATRIC" id="fig|1196324.3.peg.787"/>
<dbReference type="PRINTS" id="PR00730">
    <property type="entry name" value="THERMOLYSIN"/>
</dbReference>
<evidence type="ECO:0000256" key="2">
    <source>
        <dbReference type="ARBA" id="ARBA00009388"/>
    </source>
</evidence>
<dbReference type="GO" id="GO:0006508">
    <property type="term" value="P:proteolysis"/>
    <property type="evidence" value="ECO:0007669"/>
    <property type="project" value="UniProtKB-KW"/>
</dbReference>
<dbReference type="MEROPS" id="M04.001"/>
<dbReference type="InterPro" id="IPR011096">
    <property type="entry name" value="FTP_domain"/>
</dbReference>
<feature type="domain" description="Peptidase M4" evidence="12">
    <location>
        <begin position="230"/>
        <end position="377"/>
    </location>
</feature>
<dbReference type="Pfam" id="PF03413">
    <property type="entry name" value="PepSY"/>
    <property type="match status" value="1"/>
</dbReference>
<sequence>MKKKLVIPMVLSTAFITSSFASASSAADLSTHVKAGSAQSLFKTKIQSKVYATKNAHSALQYLEANKEAFGMIDPQNQFVQQSKETDSLGMTHVRLQQTKNGVPIEGALITVHFKKDGSVASVTGYHNPKVEVKAMKTAAAFSKDKALSIALKSVKAPDRLKYTPKTELVIYPYEGQHYTAYKVNVTFQGKEPGNWFVYVDAGSGKVIDQYNAIMDAGEVNVKGRGIGVKGDDRDNLHMSYTTDRKGVKTYALKDTSHSGLKSIETYTMNNSWDDWDLPGDLYKGPQSFFNQKVDAAAVDAHYNSEKVYDFYKKNFNRNSIDGKGGAIVSSVHYGESYANAFWDGYSMTYGDGDNELFIPLSAALDVAAHEMTHGVTTNSANLTYRNQSGALNEAFSDIFGALIDDDDWEMGEDAMAPKAIMDGRTSLRSLSQPDKYPVGSKYVAYGNGQGKYPKHMNEFYNLPVSLDNGGVHINSSIINHAAYLAGEKIGKKNLGKIHYRALTTYLTPSSNFKDARKALIQSATDLFGANSAETTAITAAYDQVGITN</sequence>
<evidence type="ECO:0000256" key="11">
    <source>
        <dbReference type="RuleBase" id="RU366073"/>
    </source>
</evidence>
<feature type="domain" description="FTP" evidence="15">
    <location>
        <begin position="78"/>
        <end position="125"/>
    </location>
</feature>
<organism evidence="16 17">
    <name type="scientific">Fictibacillus macauensis ZFHKF-1</name>
    <dbReference type="NCBI Taxonomy" id="1196324"/>
    <lineage>
        <taxon>Bacteria</taxon>
        <taxon>Bacillati</taxon>
        <taxon>Bacillota</taxon>
        <taxon>Bacilli</taxon>
        <taxon>Bacillales</taxon>
        <taxon>Fictibacillaceae</taxon>
        <taxon>Fictibacillus</taxon>
    </lineage>
</organism>
<feature type="domain" description="Peptidase M4 C-terminal" evidence="13">
    <location>
        <begin position="381"/>
        <end position="547"/>
    </location>
</feature>
<dbReference type="Gene3D" id="3.10.450.40">
    <property type="match status" value="1"/>
</dbReference>
<keyword evidence="11" id="KW-0964">Secreted</keyword>
<feature type="domain" description="PepSY" evidence="14">
    <location>
        <begin position="143"/>
        <end position="211"/>
    </location>
</feature>
<dbReference type="CDD" id="cd09597">
    <property type="entry name" value="M4_TLP"/>
    <property type="match status" value="1"/>
</dbReference>
<dbReference type="PANTHER" id="PTHR33794">
    <property type="entry name" value="BACILLOLYSIN"/>
    <property type="match status" value="1"/>
</dbReference>
<dbReference type="InterPro" id="IPR027268">
    <property type="entry name" value="Peptidase_M4/M1_CTD_sf"/>
</dbReference>
<dbReference type="RefSeq" id="WP_007200876.1">
    <property type="nucleotide sequence ID" value="NZ_AKKV01000020.1"/>
</dbReference>
<dbReference type="PANTHER" id="PTHR33794:SF1">
    <property type="entry name" value="BACILLOLYSIN"/>
    <property type="match status" value="1"/>
</dbReference>
<evidence type="ECO:0000259" key="12">
    <source>
        <dbReference type="Pfam" id="PF01447"/>
    </source>
</evidence>
<dbReference type="InterPro" id="IPR025711">
    <property type="entry name" value="PepSY"/>
</dbReference>
<evidence type="ECO:0000256" key="3">
    <source>
        <dbReference type="ARBA" id="ARBA00022670"/>
    </source>
</evidence>
<comment type="subcellular location">
    <subcellularLocation>
        <location evidence="11">Secreted</location>
    </subcellularLocation>
</comment>
<feature type="chain" id="PRO_5039756569" description="Neutral metalloproteinase" evidence="11">
    <location>
        <begin position="24"/>
        <end position="549"/>
    </location>
</feature>
<keyword evidence="4" id="KW-0479">Metal-binding</keyword>
<dbReference type="SUPFAM" id="SSF55486">
    <property type="entry name" value="Metalloproteases ('zincins'), catalytic domain"/>
    <property type="match status" value="1"/>
</dbReference>
<dbReference type="Gene3D" id="3.10.450.490">
    <property type="match status" value="1"/>
</dbReference>
<feature type="active site" description="Proton donor" evidence="10">
    <location>
        <position position="473"/>
    </location>
</feature>
<evidence type="ECO:0000256" key="4">
    <source>
        <dbReference type="ARBA" id="ARBA00022723"/>
    </source>
</evidence>
<comment type="caution">
    <text evidence="16">The sequence shown here is derived from an EMBL/GenBank/DDBJ whole genome shotgun (WGS) entry which is preliminary data.</text>
</comment>
<comment type="function">
    <text evidence="11">Extracellular zinc metalloprotease.</text>
</comment>
<evidence type="ECO:0000259" key="13">
    <source>
        <dbReference type="Pfam" id="PF02868"/>
    </source>
</evidence>
<dbReference type="EC" id="3.4.24.-" evidence="11"/>
<dbReference type="InterPro" id="IPR050728">
    <property type="entry name" value="Zinc_Metalloprotease_M4"/>
</dbReference>
<reference evidence="16 17" key="1">
    <citation type="journal article" date="2012" name="J. Bacteriol.">
        <title>Genome of Bacillus macauensis ZFHKF-1, a Long-Chain-Forming Bacterium.</title>
        <authorList>
            <person name="Cai L."/>
            <person name="Zhang T."/>
        </authorList>
    </citation>
    <scope>NUCLEOTIDE SEQUENCE [LARGE SCALE GENOMIC DNA]</scope>
    <source>
        <strain evidence="16 17">ZFHKF-1</strain>
    </source>
</reference>
<accession>I8J4I1</accession>
<comment type="cofactor">
    <cofactor evidence="1 11">
        <name>Zn(2+)</name>
        <dbReference type="ChEBI" id="CHEBI:29105"/>
    </cofactor>
</comment>
<keyword evidence="3 11" id="KW-0645">Protease</keyword>
<evidence type="ECO:0000259" key="14">
    <source>
        <dbReference type="Pfam" id="PF03413"/>
    </source>
</evidence>
<dbReference type="EMBL" id="AKKV01000020">
    <property type="protein sequence ID" value="EIT86681.1"/>
    <property type="molecule type" value="Genomic_DNA"/>
</dbReference>
<dbReference type="AlphaFoldDB" id="I8J4I1"/>
<dbReference type="GO" id="GO:0004222">
    <property type="term" value="F:metalloendopeptidase activity"/>
    <property type="evidence" value="ECO:0007669"/>
    <property type="project" value="UniProtKB-UniRule"/>
</dbReference>
<evidence type="ECO:0000313" key="16">
    <source>
        <dbReference type="EMBL" id="EIT86681.1"/>
    </source>
</evidence>
<keyword evidence="7 11" id="KW-0862">Zinc</keyword>
<dbReference type="Pfam" id="PF02868">
    <property type="entry name" value="Peptidase_M4_C"/>
    <property type="match status" value="1"/>
</dbReference>
<dbReference type="Pfam" id="PF07504">
    <property type="entry name" value="FTP"/>
    <property type="match status" value="1"/>
</dbReference>
<keyword evidence="5 11" id="KW-0732">Signal</keyword>
<dbReference type="Pfam" id="PF01447">
    <property type="entry name" value="Peptidase_M4"/>
    <property type="match status" value="1"/>
</dbReference>
<evidence type="ECO:0000256" key="8">
    <source>
        <dbReference type="ARBA" id="ARBA00023049"/>
    </source>
</evidence>
<dbReference type="Gene3D" id="3.10.170.10">
    <property type="match status" value="1"/>
</dbReference>
<dbReference type="STRING" id="1196324.A374_03884"/>
<dbReference type="InterPro" id="IPR013856">
    <property type="entry name" value="Peptidase_M4_domain"/>
</dbReference>
<evidence type="ECO:0000256" key="9">
    <source>
        <dbReference type="ARBA" id="ARBA00023145"/>
    </source>
</evidence>
<feature type="active site" evidence="10">
    <location>
        <position position="371"/>
    </location>
</feature>
<comment type="similarity">
    <text evidence="2 11">Belongs to the peptidase M4 family.</text>
</comment>
<keyword evidence="9" id="KW-0865">Zymogen</keyword>
<evidence type="ECO:0000313" key="17">
    <source>
        <dbReference type="Proteomes" id="UP000004080"/>
    </source>
</evidence>
<proteinExistence type="inferred from homology"/>
<keyword evidence="17" id="KW-1185">Reference proteome</keyword>
<dbReference type="Proteomes" id="UP000004080">
    <property type="component" value="Unassembled WGS sequence"/>
</dbReference>
<evidence type="ECO:0000256" key="1">
    <source>
        <dbReference type="ARBA" id="ARBA00001947"/>
    </source>
</evidence>
<dbReference type="eggNOG" id="COG3227">
    <property type="taxonomic scope" value="Bacteria"/>
</dbReference>
<dbReference type="InterPro" id="IPR023612">
    <property type="entry name" value="Peptidase_M4"/>
</dbReference>
<evidence type="ECO:0000256" key="10">
    <source>
        <dbReference type="PIRSR" id="PIRSR623612-1"/>
    </source>
</evidence>
<dbReference type="InterPro" id="IPR001570">
    <property type="entry name" value="Peptidase_M4_C_domain"/>
</dbReference>
<gene>
    <name evidence="16" type="ORF">A374_03884</name>
</gene>
<protein>
    <recommendedName>
        <fullName evidence="11">Neutral metalloproteinase</fullName>
        <ecNumber evidence="11">3.4.24.-</ecNumber>
    </recommendedName>
</protein>
<evidence type="ECO:0000256" key="7">
    <source>
        <dbReference type="ARBA" id="ARBA00022833"/>
    </source>
</evidence>
<keyword evidence="8 11" id="KW-0482">Metalloprotease</keyword>
<name>I8J4I1_9BACL</name>